<dbReference type="InterPro" id="IPR006158">
    <property type="entry name" value="Cobalamin-bd"/>
</dbReference>
<evidence type="ECO:0000256" key="7">
    <source>
        <dbReference type="ARBA" id="ARBA00023014"/>
    </source>
</evidence>
<dbReference type="SMART" id="SM00729">
    <property type="entry name" value="Elp3"/>
    <property type="match status" value="1"/>
</dbReference>
<keyword evidence="3" id="KW-0808">Transferase</keyword>
<accession>A0ABS4G166</accession>
<sequence length="439" mass="50366">MKILLIQPSPYDRGKKPIKKKKLYFVGLALPLLAALTPPEHEVEIILEILEDIPFDTDAELIGISSMGHGVIRSIDIAEEFRRRGKTVVLGGYMASLMAEEAKKYCDVVVVGDAELVWSELISDYEKGELKPLYENRLKRGYFTTPPPRFDLIMDKNLGDFLPVQAGRGCPHSCSFCSVACLYEGTYIRKSVEEVVRDIRQVQALGYRKFLLLDDNIFADRVYLGKLLEEIRALDMEWMSQCDIRIGSEDKLLKALKDSGCTTLSFGLESITKESLKAMDKSWAKPEDYPRLIRNIQDHGIDVSTEMVVGGEADTLESIRATKDFIENNKISVPRFYILTPIPGTRFFKDIERQGRLVKDDIYSFDGTEAVYTHPNMTPDELTNSYWDLYRSLFTIRSIFKRNILRKEFLKKPGKYLFYTIVNLYYRYQIGQGITPNIF</sequence>
<dbReference type="SUPFAM" id="SSF102114">
    <property type="entry name" value="Radical SAM enzymes"/>
    <property type="match status" value="1"/>
</dbReference>
<dbReference type="CDD" id="cd01335">
    <property type="entry name" value="Radical_SAM"/>
    <property type="match status" value="1"/>
</dbReference>
<evidence type="ECO:0000256" key="1">
    <source>
        <dbReference type="ARBA" id="ARBA00001966"/>
    </source>
</evidence>
<reference evidence="10 11" key="1">
    <citation type="submission" date="2021-03" db="EMBL/GenBank/DDBJ databases">
        <title>Genomic Encyclopedia of Type Strains, Phase IV (KMG-IV): sequencing the most valuable type-strain genomes for metagenomic binning, comparative biology and taxonomic classification.</title>
        <authorList>
            <person name="Goeker M."/>
        </authorList>
    </citation>
    <scope>NUCLEOTIDE SEQUENCE [LARGE SCALE GENOMIC DNA]</scope>
    <source>
        <strain evidence="10 11">DSM 6139</strain>
    </source>
</reference>
<evidence type="ECO:0000259" key="9">
    <source>
        <dbReference type="PROSITE" id="PS51918"/>
    </source>
</evidence>
<dbReference type="SFLD" id="SFLDS00029">
    <property type="entry name" value="Radical_SAM"/>
    <property type="match status" value="1"/>
</dbReference>
<dbReference type="PROSITE" id="PS51332">
    <property type="entry name" value="B12_BINDING"/>
    <property type="match status" value="1"/>
</dbReference>
<keyword evidence="5" id="KW-0479">Metal-binding</keyword>
<dbReference type="PANTHER" id="PTHR43409:SF7">
    <property type="entry name" value="BLL1977 PROTEIN"/>
    <property type="match status" value="1"/>
</dbReference>
<evidence type="ECO:0000259" key="8">
    <source>
        <dbReference type="PROSITE" id="PS51332"/>
    </source>
</evidence>
<evidence type="ECO:0000256" key="5">
    <source>
        <dbReference type="ARBA" id="ARBA00022723"/>
    </source>
</evidence>
<dbReference type="RefSeq" id="WP_209458524.1">
    <property type="nucleotide sequence ID" value="NZ_JAGGKC010000004.1"/>
</dbReference>
<evidence type="ECO:0000256" key="2">
    <source>
        <dbReference type="ARBA" id="ARBA00022603"/>
    </source>
</evidence>
<dbReference type="InterPro" id="IPR058240">
    <property type="entry name" value="rSAM_sf"/>
</dbReference>
<evidence type="ECO:0000313" key="10">
    <source>
        <dbReference type="EMBL" id="MBP1918285.1"/>
    </source>
</evidence>
<evidence type="ECO:0000313" key="11">
    <source>
        <dbReference type="Proteomes" id="UP001519271"/>
    </source>
</evidence>
<keyword evidence="2" id="KW-0489">Methyltransferase</keyword>
<keyword evidence="4" id="KW-0949">S-adenosyl-L-methionine</keyword>
<proteinExistence type="predicted"/>
<evidence type="ECO:0000256" key="3">
    <source>
        <dbReference type="ARBA" id="ARBA00022679"/>
    </source>
</evidence>
<comment type="caution">
    <text evidence="10">The sequence shown here is derived from an EMBL/GenBank/DDBJ whole genome shotgun (WGS) entry which is preliminary data.</text>
</comment>
<keyword evidence="7" id="KW-0411">Iron-sulfur</keyword>
<dbReference type="InterPro" id="IPR034466">
    <property type="entry name" value="Methyltransferase_Class_B"/>
</dbReference>
<dbReference type="PANTHER" id="PTHR43409">
    <property type="entry name" value="ANAEROBIC MAGNESIUM-PROTOPORPHYRIN IX MONOMETHYL ESTER CYCLASE-RELATED"/>
    <property type="match status" value="1"/>
</dbReference>
<dbReference type="SFLD" id="SFLDG01123">
    <property type="entry name" value="methyltransferase_(Class_B)"/>
    <property type="match status" value="1"/>
</dbReference>
<feature type="domain" description="B12-binding" evidence="8">
    <location>
        <begin position="1"/>
        <end position="132"/>
    </location>
</feature>
<dbReference type="Gene3D" id="3.80.30.20">
    <property type="entry name" value="tm_1862 like domain"/>
    <property type="match status" value="1"/>
</dbReference>
<dbReference type="InterPro" id="IPR007197">
    <property type="entry name" value="rSAM"/>
</dbReference>
<name>A0ABS4G166_9CLOT</name>
<keyword evidence="11" id="KW-1185">Reference proteome</keyword>
<protein>
    <submittedName>
        <fullName evidence="10">Radical SAM superfamily enzyme YgiQ (UPF0313 family)</fullName>
    </submittedName>
</protein>
<dbReference type="InterPro" id="IPR051198">
    <property type="entry name" value="BchE-like"/>
</dbReference>
<organism evidence="10 11">
    <name type="scientific">Youngiibacter multivorans</name>
    <dbReference type="NCBI Taxonomy" id="937251"/>
    <lineage>
        <taxon>Bacteria</taxon>
        <taxon>Bacillati</taxon>
        <taxon>Bacillota</taxon>
        <taxon>Clostridia</taxon>
        <taxon>Eubacteriales</taxon>
        <taxon>Clostridiaceae</taxon>
        <taxon>Youngiibacter</taxon>
    </lineage>
</organism>
<dbReference type="EMBL" id="JAGGKC010000004">
    <property type="protein sequence ID" value="MBP1918285.1"/>
    <property type="molecule type" value="Genomic_DNA"/>
</dbReference>
<dbReference type="Pfam" id="PF04055">
    <property type="entry name" value="Radical_SAM"/>
    <property type="match status" value="1"/>
</dbReference>
<dbReference type="SFLD" id="SFLDG01082">
    <property type="entry name" value="B12-binding_domain_containing"/>
    <property type="match status" value="1"/>
</dbReference>
<keyword evidence="6" id="KW-0408">Iron</keyword>
<dbReference type="Proteomes" id="UP001519271">
    <property type="component" value="Unassembled WGS sequence"/>
</dbReference>
<dbReference type="Gene3D" id="3.40.50.280">
    <property type="entry name" value="Cobalamin-binding domain"/>
    <property type="match status" value="1"/>
</dbReference>
<dbReference type="InterPro" id="IPR023404">
    <property type="entry name" value="rSAM_horseshoe"/>
</dbReference>
<evidence type="ECO:0000256" key="4">
    <source>
        <dbReference type="ARBA" id="ARBA00022691"/>
    </source>
</evidence>
<dbReference type="InterPro" id="IPR006638">
    <property type="entry name" value="Elp3/MiaA/NifB-like_rSAM"/>
</dbReference>
<feature type="domain" description="Radical SAM core" evidence="9">
    <location>
        <begin position="154"/>
        <end position="380"/>
    </location>
</feature>
<dbReference type="PROSITE" id="PS51918">
    <property type="entry name" value="RADICAL_SAM"/>
    <property type="match status" value="1"/>
</dbReference>
<evidence type="ECO:0000256" key="6">
    <source>
        <dbReference type="ARBA" id="ARBA00023004"/>
    </source>
</evidence>
<gene>
    <name evidence="10" type="ORF">J2Z34_000757</name>
</gene>
<comment type="cofactor">
    <cofactor evidence="1">
        <name>[4Fe-4S] cluster</name>
        <dbReference type="ChEBI" id="CHEBI:49883"/>
    </cofactor>
</comment>